<feature type="transmembrane region" description="Helical" evidence="8">
    <location>
        <begin position="72"/>
        <end position="93"/>
    </location>
</feature>
<proteinExistence type="inferred from homology"/>
<feature type="transmembrane region" description="Helical" evidence="8">
    <location>
        <begin position="125"/>
        <end position="149"/>
    </location>
</feature>
<evidence type="ECO:0000256" key="1">
    <source>
        <dbReference type="ARBA" id="ARBA00004651"/>
    </source>
</evidence>
<organism evidence="9 10">
    <name type="scientific">Effusibacillus consociatus</name>
    <dbReference type="NCBI Taxonomy" id="1117041"/>
    <lineage>
        <taxon>Bacteria</taxon>
        <taxon>Bacillati</taxon>
        <taxon>Bacillota</taxon>
        <taxon>Bacilli</taxon>
        <taxon>Bacillales</taxon>
        <taxon>Alicyclobacillaceae</taxon>
        <taxon>Effusibacillus</taxon>
    </lineage>
</organism>
<evidence type="ECO:0000256" key="5">
    <source>
        <dbReference type="ARBA" id="ARBA00022692"/>
    </source>
</evidence>
<dbReference type="EMBL" id="JBHSHC010000112">
    <property type="protein sequence ID" value="MFC4768685.1"/>
    <property type="molecule type" value="Genomic_DNA"/>
</dbReference>
<dbReference type="PANTHER" id="PTHR30472">
    <property type="entry name" value="FERRIC ENTEROBACTIN TRANSPORT SYSTEM PERMEASE PROTEIN"/>
    <property type="match status" value="1"/>
</dbReference>
<dbReference type="CDD" id="cd06550">
    <property type="entry name" value="TM_ABC_iron-siderophores_like"/>
    <property type="match status" value="1"/>
</dbReference>
<feature type="transmembrane region" description="Helical" evidence="8">
    <location>
        <begin position="289"/>
        <end position="306"/>
    </location>
</feature>
<sequence>MNIRKLAIGVAILCILLIVSAGVGLSVGSSHIPLSHSIGYIINQLPFGEAIVAPNWTETEETILAKIRLPRVLLGVMVGASLSLAGVAFQGVLRNPLADPYILGVSAGASVGAALMISLGTSLAIVGAFTVPIVSFLGALLAILLVFSIGRTDRKLKTETLILAGVVVNSFFGAVLTFTLTMVPGNKTQQIVLWLLGSLGLRGWEHGLTVLPFFLIGFAVIWSYSRELNAFAMGEKGAASLGVNIERTKTILLLTSSLLTAVSVSTAGIIGFVGLVIPHAVRMAIGSDHRILIPLATLAGGIFLVLCDTAARSVLPPLELSIGVVTAAIGAPFFAWQLHRSRRGMS</sequence>
<keyword evidence="3" id="KW-0813">Transport</keyword>
<dbReference type="RefSeq" id="WP_380026633.1">
    <property type="nucleotide sequence ID" value="NZ_JBHSHC010000112.1"/>
</dbReference>
<gene>
    <name evidence="9" type="ORF">ACFO8Q_15175</name>
</gene>
<reference evidence="10" key="1">
    <citation type="journal article" date="2019" name="Int. J. Syst. Evol. Microbiol.">
        <title>The Global Catalogue of Microorganisms (GCM) 10K type strain sequencing project: providing services to taxonomists for standard genome sequencing and annotation.</title>
        <authorList>
            <consortium name="The Broad Institute Genomics Platform"/>
            <consortium name="The Broad Institute Genome Sequencing Center for Infectious Disease"/>
            <person name="Wu L."/>
            <person name="Ma J."/>
        </authorList>
    </citation>
    <scope>NUCLEOTIDE SEQUENCE [LARGE SCALE GENOMIC DNA]</scope>
    <source>
        <strain evidence="10">WYCCWR 12678</strain>
    </source>
</reference>
<evidence type="ECO:0000256" key="6">
    <source>
        <dbReference type="ARBA" id="ARBA00022989"/>
    </source>
</evidence>
<dbReference type="PANTHER" id="PTHR30472:SF25">
    <property type="entry name" value="ABC TRANSPORTER PERMEASE PROTEIN MJ0876-RELATED"/>
    <property type="match status" value="1"/>
</dbReference>
<evidence type="ECO:0000256" key="2">
    <source>
        <dbReference type="ARBA" id="ARBA00007935"/>
    </source>
</evidence>
<dbReference type="Pfam" id="PF01032">
    <property type="entry name" value="FecCD"/>
    <property type="match status" value="1"/>
</dbReference>
<feature type="transmembrane region" description="Helical" evidence="8">
    <location>
        <begin position="251"/>
        <end position="277"/>
    </location>
</feature>
<comment type="similarity">
    <text evidence="2">Belongs to the binding-protein-dependent transport system permease family. FecCD subfamily.</text>
</comment>
<comment type="subcellular location">
    <subcellularLocation>
        <location evidence="1">Cell membrane</location>
        <topology evidence="1">Multi-pass membrane protein</topology>
    </subcellularLocation>
</comment>
<dbReference type="Proteomes" id="UP001596002">
    <property type="component" value="Unassembled WGS sequence"/>
</dbReference>
<evidence type="ECO:0000256" key="7">
    <source>
        <dbReference type="ARBA" id="ARBA00023136"/>
    </source>
</evidence>
<evidence type="ECO:0000256" key="3">
    <source>
        <dbReference type="ARBA" id="ARBA00022448"/>
    </source>
</evidence>
<keyword evidence="4" id="KW-1003">Cell membrane</keyword>
<evidence type="ECO:0000256" key="4">
    <source>
        <dbReference type="ARBA" id="ARBA00022475"/>
    </source>
</evidence>
<keyword evidence="6 8" id="KW-1133">Transmembrane helix</keyword>
<dbReference type="Gene3D" id="1.10.3470.10">
    <property type="entry name" value="ABC transporter involved in vitamin B12 uptake, BtuC"/>
    <property type="match status" value="1"/>
</dbReference>
<evidence type="ECO:0000256" key="8">
    <source>
        <dbReference type="SAM" id="Phobius"/>
    </source>
</evidence>
<evidence type="ECO:0000313" key="9">
    <source>
        <dbReference type="EMBL" id="MFC4768685.1"/>
    </source>
</evidence>
<dbReference type="SUPFAM" id="SSF81345">
    <property type="entry name" value="ABC transporter involved in vitamin B12 uptake, BtuC"/>
    <property type="match status" value="1"/>
</dbReference>
<dbReference type="InterPro" id="IPR000522">
    <property type="entry name" value="ABC_transptr_permease_BtuC"/>
</dbReference>
<feature type="transmembrane region" description="Helical" evidence="8">
    <location>
        <begin position="100"/>
        <end position="119"/>
    </location>
</feature>
<feature type="transmembrane region" description="Helical" evidence="8">
    <location>
        <begin position="318"/>
        <end position="338"/>
    </location>
</feature>
<dbReference type="InterPro" id="IPR037294">
    <property type="entry name" value="ABC_BtuC-like"/>
</dbReference>
<comment type="caution">
    <text evidence="9">The sequence shown here is derived from an EMBL/GenBank/DDBJ whole genome shotgun (WGS) entry which is preliminary data.</text>
</comment>
<feature type="transmembrane region" description="Helical" evidence="8">
    <location>
        <begin position="203"/>
        <end position="224"/>
    </location>
</feature>
<evidence type="ECO:0000313" key="10">
    <source>
        <dbReference type="Proteomes" id="UP001596002"/>
    </source>
</evidence>
<keyword evidence="7 8" id="KW-0472">Membrane</keyword>
<protein>
    <submittedName>
        <fullName evidence="9">FecCD family ABC transporter permease</fullName>
    </submittedName>
</protein>
<keyword evidence="10" id="KW-1185">Reference proteome</keyword>
<keyword evidence="5 8" id="KW-0812">Transmembrane</keyword>
<name>A0ABV9Q3D3_9BACL</name>
<feature type="transmembrane region" description="Helical" evidence="8">
    <location>
        <begin position="161"/>
        <end position="183"/>
    </location>
</feature>
<accession>A0ABV9Q3D3</accession>